<keyword evidence="2" id="KW-1185">Reference proteome</keyword>
<dbReference type="RefSeq" id="WP_087648289.1">
    <property type="nucleotide sequence ID" value="NZ_FCON02000112.1"/>
</dbReference>
<gene>
    <name evidence="1" type="ORF">AWB68_06334</name>
</gene>
<organism evidence="1 2">
    <name type="scientific">Caballeronia choica</name>
    <dbReference type="NCBI Taxonomy" id="326476"/>
    <lineage>
        <taxon>Bacteria</taxon>
        <taxon>Pseudomonadati</taxon>
        <taxon>Pseudomonadota</taxon>
        <taxon>Betaproteobacteria</taxon>
        <taxon>Burkholderiales</taxon>
        <taxon>Burkholderiaceae</taxon>
        <taxon>Caballeronia</taxon>
    </lineage>
</organism>
<accession>A0A158KNJ2</accession>
<name>A0A158KNJ2_9BURK</name>
<dbReference type="Proteomes" id="UP000054770">
    <property type="component" value="Unassembled WGS sequence"/>
</dbReference>
<reference evidence="1" key="1">
    <citation type="submission" date="2016-01" db="EMBL/GenBank/DDBJ databases">
        <authorList>
            <person name="Peeters C."/>
        </authorList>
    </citation>
    <scope>NUCLEOTIDE SEQUENCE [LARGE SCALE GENOMIC DNA]</scope>
    <source>
        <strain evidence="1">LMG 22940</strain>
    </source>
</reference>
<comment type="caution">
    <text evidence="1">The sequence shown here is derived from an EMBL/GenBank/DDBJ whole genome shotgun (WGS) entry which is preliminary data.</text>
</comment>
<protein>
    <submittedName>
        <fullName evidence="1">Uncharacterized protein</fullName>
    </submittedName>
</protein>
<proteinExistence type="predicted"/>
<evidence type="ECO:0000313" key="1">
    <source>
        <dbReference type="EMBL" id="SAL81981.1"/>
    </source>
</evidence>
<dbReference type="AlphaFoldDB" id="A0A158KNJ2"/>
<sequence>MMREVTGAFLGSRKLAEALDDLRAEGIGSDRIRVDRVTGSSVMHLRDPGVALHWMTAEYAGHGEHLGVVDSHDYLFDSDFADEGMLAPFARDEADDCDFTRVVVCVVDDAEMRSVCDIFSRLGTADVDTEGMAA</sequence>
<dbReference type="EMBL" id="FCON02000112">
    <property type="protein sequence ID" value="SAL81981.1"/>
    <property type="molecule type" value="Genomic_DNA"/>
</dbReference>
<dbReference type="OrthoDB" id="9004504at2"/>
<evidence type="ECO:0000313" key="2">
    <source>
        <dbReference type="Proteomes" id="UP000054770"/>
    </source>
</evidence>